<keyword evidence="5" id="KW-1185">Reference proteome</keyword>
<dbReference type="Proteomes" id="UP000746690">
    <property type="component" value="Unassembled WGS sequence"/>
</dbReference>
<dbReference type="Pfam" id="PF04773">
    <property type="entry name" value="FecR"/>
    <property type="match status" value="1"/>
</dbReference>
<organism evidence="4 5">
    <name type="scientific">Flavivirga algicola</name>
    <dbReference type="NCBI Taxonomy" id="2729136"/>
    <lineage>
        <taxon>Bacteria</taxon>
        <taxon>Pseudomonadati</taxon>
        <taxon>Bacteroidota</taxon>
        <taxon>Flavobacteriia</taxon>
        <taxon>Flavobacteriales</taxon>
        <taxon>Flavobacteriaceae</taxon>
        <taxon>Flavivirga</taxon>
    </lineage>
</organism>
<evidence type="ECO:0000259" key="2">
    <source>
        <dbReference type="Pfam" id="PF04773"/>
    </source>
</evidence>
<evidence type="ECO:0000259" key="3">
    <source>
        <dbReference type="Pfam" id="PF16344"/>
    </source>
</evidence>
<reference evidence="4 5" key="1">
    <citation type="submission" date="2020-04" db="EMBL/GenBank/DDBJ databases">
        <title>A Flavivirga sp. nov.</title>
        <authorList>
            <person name="Sun X."/>
        </authorList>
    </citation>
    <scope>NUCLEOTIDE SEQUENCE [LARGE SCALE GENOMIC DNA]</scope>
    <source>
        <strain evidence="4 5">Y03</strain>
    </source>
</reference>
<dbReference type="InterPro" id="IPR032508">
    <property type="entry name" value="FecR_C"/>
</dbReference>
<gene>
    <name evidence="4" type="ORF">HHX25_04985</name>
</gene>
<comment type="caution">
    <text evidence="4">The sequence shown here is derived from an EMBL/GenBank/DDBJ whole genome shotgun (WGS) entry which is preliminary data.</text>
</comment>
<feature type="domain" description="FecR protein" evidence="2">
    <location>
        <begin position="117"/>
        <end position="207"/>
    </location>
</feature>
<keyword evidence="1" id="KW-0812">Transmembrane</keyword>
<dbReference type="InterPro" id="IPR006860">
    <property type="entry name" value="FecR"/>
</dbReference>
<dbReference type="PANTHER" id="PTHR30273:SF2">
    <property type="entry name" value="PROTEIN FECR"/>
    <property type="match status" value="1"/>
</dbReference>
<evidence type="ECO:0000313" key="5">
    <source>
        <dbReference type="Proteomes" id="UP000746690"/>
    </source>
</evidence>
<dbReference type="Gene3D" id="3.55.50.30">
    <property type="match status" value="1"/>
</dbReference>
<proteinExistence type="predicted"/>
<evidence type="ECO:0000256" key="1">
    <source>
        <dbReference type="SAM" id="Phobius"/>
    </source>
</evidence>
<dbReference type="PIRSF" id="PIRSF018266">
    <property type="entry name" value="FecR"/>
    <property type="match status" value="1"/>
</dbReference>
<protein>
    <submittedName>
        <fullName evidence="4">FecR family protein</fullName>
    </submittedName>
</protein>
<feature type="domain" description="Protein FecR C-terminal" evidence="3">
    <location>
        <begin position="253"/>
        <end position="320"/>
    </location>
</feature>
<dbReference type="RefSeq" id="WP_169670776.1">
    <property type="nucleotide sequence ID" value="NZ_JABBHF010000002.1"/>
</dbReference>
<keyword evidence="1" id="KW-0472">Membrane</keyword>
<dbReference type="EMBL" id="JABBHF010000002">
    <property type="protein sequence ID" value="NMH86848.1"/>
    <property type="molecule type" value="Genomic_DNA"/>
</dbReference>
<evidence type="ECO:0000313" key="4">
    <source>
        <dbReference type="EMBL" id="NMH86848.1"/>
    </source>
</evidence>
<sequence length="343" mass="39196">MKQSFWELVTKYLSNEISEDDLNTLFVLLENNGDNKKAFDSIAKKWKETGDLKATTFNAEKAKHKVLSQIKTKPQESKLCFYETYQPVLKIAATVIILLGVYFAYNLLGFHETWKEFRTVNNEKLRVLLPDSSIVWLNENSVLSYNFSNPETRQIALKGEAFFDVARNEEKPFVVSSPNFTTTVLGTSFNIDSKGKKPSVSVIEGKVAVNKKESEQLYLLEKGDKAIYDIDSKKLSKEHTNGVENEMAWVDRKFIFDDTPLEKALEYLSQNYHVTFQLKNENLKNCYISGTFHKVSLKKILKLICTSLDGEYTITTNNLIAINGDGCEKKPEDTGNIYRLKTN</sequence>
<keyword evidence="1" id="KW-1133">Transmembrane helix</keyword>
<name>A0ABX1RVQ2_9FLAO</name>
<dbReference type="InterPro" id="IPR012373">
    <property type="entry name" value="Ferrdict_sens_TM"/>
</dbReference>
<feature type="transmembrane region" description="Helical" evidence="1">
    <location>
        <begin position="88"/>
        <end position="108"/>
    </location>
</feature>
<accession>A0ABX1RVQ2</accession>
<dbReference type="PANTHER" id="PTHR30273">
    <property type="entry name" value="PERIPLASMIC SIGNAL SENSOR AND SIGMA FACTOR ACTIVATOR FECR-RELATED"/>
    <property type="match status" value="1"/>
</dbReference>
<dbReference type="Gene3D" id="2.60.120.1440">
    <property type="match status" value="1"/>
</dbReference>
<dbReference type="Pfam" id="PF16344">
    <property type="entry name" value="FecR_C"/>
    <property type="match status" value="1"/>
</dbReference>